<organism evidence="2 3">
    <name type="scientific">Pantoea vagans</name>
    <dbReference type="NCBI Taxonomy" id="470934"/>
    <lineage>
        <taxon>Bacteria</taxon>
        <taxon>Pseudomonadati</taxon>
        <taxon>Pseudomonadota</taxon>
        <taxon>Gammaproteobacteria</taxon>
        <taxon>Enterobacterales</taxon>
        <taxon>Erwiniaceae</taxon>
        <taxon>Pantoea</taxon>
    </lineage>
</organism>
<feature type="compositionally biased region" description="Polar residues" evidence="1">
    <location>
        <begin position="25"/>
        <end position="34"/>
    </location>
</feature>
<evidence type="ECO:0000313" key="3">
    <source>
        <dbReference type="Proteomes" id="UP000426772"/>
    </source>
</evidence>
<proteinExistence type="predicted"/>
<reference evidence="2 3" key="1">
    <citation type="submission" date="2018-10" db="EMBL/GenBank/DDBJ databases">
        <title>Draft genome sequence of Pantoea vagans isolated from corpses of the sugarcane aphid Melanaphis sacchari Zehntner.</title>
        <authorList>
            <person name="Toledo E."/>
            <person name="Pena G."/>
            <person name="Lozano L."/>
        </authorList>
    </citation>
    <scope>NUCLEOTIDE SEQUENCE [LARGE SCALE GENOMIC DNA]</scope>
    <source>
        <strain evidence="2 3">ET-90</strain>
    </source>
</reference>
<name>A0ABY3LCW2_9GAMM</name>
<dbReference type="EMBL" id="RCNL01000007">
    <property type="protein sequence ID" value="TXL76881.1"/>
    <property type="molecule type" value="Genomic_DNA"/>
</dbReference>
<keyword evidence="3" id="KW-1185">Reference proteome</keyword>
<sequence>MVATDKLKRTARTHRSAGFREHTPFTKTQKTPSLAGSARAVPGPRCFATGVCSLRFKSGRRIKYLHKLQRVYSNEEAQCAGNTGRGGKRPTARKKTPGAFLNNAKRWPGYGRTSGMRCVIARAERPIDGLSDFPI</sequence>
<evidence type="ECO:0000313" key="2">
    <source>
        <dbReference type="EMBL" id="TXL76881.1"/>
    </source>
</evidence>
<gene>
    <name evidence="2" type="ORF">D9O29_16500</name>
</gene>
<feature type="region of interest" description="Disordered" evidence="1">
    <location>
        <begin position="78"/>
        <end position="97"/>
    </location>
</feature>
<dbReference type="Proteomes" id="UP000426772">
    <property type="component" value="Unassembled WGS sequence"/>
</dbReference>
<feature type="region of interest" description="Disordered" evidence="1">
    <location>
        <begin position="1"/>
        <end position="39"/>
    </location>
</feature>
<protein>
    <submittedName>
        <fullName evidence="2">Uncharacterized protein</fullName>
    </submittedName>
</protein>
<accession>A0ABY3LCW2</accession>
<evidence type="ECO:0000256" key="1">
    <source>
        <dbReference type="SAM" id="MobiDB-lite"/>
    </source>
</evidence>
<feature type="compositionally biased region" description="Basic residues" evidence="1">
    <location>
        <begin position="86"/>
        <end position="96"/>
    </location>
</feature>
<comment type="caution">
    <text evidence="2">The sequence shown here is derived from an EMBL/GenBank/DDBJ whole genome shotgun (WGS) entry which is preliminary data.</text>
</comment>